<dbReference type="Pfam" id="PF05433">
    <property type="entry name" value="Rick_17kDa_Anti"/>
    <property type="match status" value="1"/>
</dbReference>
<organism evidence="5 6">
    <name type="scientific">Usitatibacter palustris</name>
    <dbReference type="NCBI Taxonomy" id="2732487"/>
    <lineage>
        <taxon>Bacteria</taxon>
        <taxon>Pseudomonadati</taxon>
        <taxon>Pseudomonadota</taxon>
        <taxon>Betaproteobacteria</taxon>
        <taxon>Nitrosomonadales</taxon>
        <taxon>Usitatibacteraceae</taxon>
        <taxon>Usitatibacter</taxon>
    </lineage>
</organism>
<gene>
    <name evidence="5" type="ORF">DSM104440_02296</name>
</gene>
<accession>A0A6M4H8H4</accession>
<dbReference type="GO" id="GO:0019867">
    <property type="term" value="C:outer membrane"/>
    <property type="evidence" value="ECO:0007669"/>
    <property type="project" value="InterPro"/>
</dbReference>
<dbReference type="KEGG" id="upl:DSM104440_02296"/>
<name>A0A6M4H8H4_9PROT</name>
<keyword evidence="3" id="KW-0732">Signal</keyword>
<dbReference type="RefSeq" id="WP_171162779.1">
    <property type="nucleotide sequence ID" value="NZ_CP053073.1"/>
</dbReference>
<dbReference type="Proteomes" id="UP000503096">
    <property type="component" value="Chromosome"/>
</dbReference>
<comment type="subcellular location">
    <subcellularLocation>
        <location evidence="1">Membrane</location>
    </subcellularLocation>
</comment>
<proteinExistence type="predicted"/>
<evidence type="ECO:0000256" key="3">
    <source>
        <dbReference type="SAM" id="SignalP"/>
    </source>
</evidence>
<feature type="chain" id="PRO_5026845370" description="Glycine zipper 2TM domain-containing protein" evidence="3">
    <location>
        <begin position="24"/>
        <end position="137"/>
    </location>
</feature>
<keyword evidence="2" id="KW-0472">Membrane</keyword>
<evidence type="ECO:0000259" key="4">
    <source>
        <dbReference type="Pfam" id="PF05433"/>
    </source>
</evidence>
<dbReference type="InterPro" id="IPR051407">
    <property type="entry name" value="Bact_OM_lipoprot/Surf_antigen"/>
</dbReference>
<evidence type="ECO:0000313" key="5">
    <source>
        <dbReference type="EMBL" id="QJR15475.1"/>
    </source>
</evidence>
<dbReference type="InterPro" id="IPR008816">
    <property type="entry name" value="Gly_zipper_2TM_dom"/>
</dbReference>
<keyword evidence="6" id="KW-1185">Reference proteome</keyword>
<dbReference type="PANTHER" id="PTHR35603">
    <property type="match status" value="1"/>
</dbReference>
<dbReference type="EMBL" id="CP053073">
    <property type="protein sequence ID" value="QJR15475.1"/>
    <property type="molecule type" value="Genomic_DNA"/>
</dbReference>
<dbReference type="InParanoid" id="A0A6M4H8H4"/>
<dbReference type="PANTHER" id="PTHR35603:SF2">
    <property type="entry name" value="OUTER MEMBRANE LIPOPROTEIN"/>
    <property type="match status" value="1"/>
</dbReference>
<evidence type="ECO:0000256" key="2">
    <source>
        <dbReference type="ARBA" id="ARBA00023136"/>
    </source>
</evidence>
<reference evidence="5 6" key="1">
    <citation type="submission" date="2020-04" db="EMBL/GenBank/DDBJ databases">
        <title>Usitatibacter rugosus gen. nov., sp. nov. and Usitatibacter palustris sp. nov., novel members of Usitatibacteraceae fam. nov. within the order Nitrosomonadales isolated from soil.</title>
        <authorList>
            <person name="Huber K.J."/>
            <person name="Neumann-Schaal M."/>
            <person name="Geppert A."/>
            <person name="Luckner M."/>
            <person name="Wanner G."/>
            <person name="Overmann J."/>
        </authorList>
    </citation>
    <scope>NUCLEOTIDE SEQUENCE [LARGE SCALE GENOMIC DNA]</scope>
    <source>
        <strain evidence="5 6">Swamp67</strain>
    </source>
</reference>
<protein>
    <recommendedName>
        <fullName evidence="4">Glycine zipper 2TM domain-containing protein</fullName>
    </recommendedName>
</protein>
<sequence>MKKTFAALASLAFAVSLAPDALAGCKNCGTITDVKEIKKEGEGSGAGAVVGGVLGGVLGHQVGSGRGNTAATVVGAGAGAYAGHQVEKNQKSTTSYQVVIKMQEGSKDRYFNFKEKPSWKVGDEVEIVDGKMTRPKK</sequence>
<feature type="domain" description="Glycine zipper 2TM" evidence="4">
    <location>
        <begin position="46"/>
        <end position="87"/>
    </location>
</feature>
<evidence type="ECO:0000313" key="6">
    <source>
        <dbReference type="Proteomes" id="UP000503096"/>
    </source>
</evidence>
<dbReference type="AlphaFoldDB" id="A0A6M4H8H4"/>
<evidence type="ECO:0000256" key="1">
    <source>
        <dbReference type="ARBA" id="ARBA00004370"/>
    </source>
</evidence>
<feature type="signal peptide" evidence="3">
    <location>
        <begin position="1"/>
        <end position="23"/>
    </location>
</feature>